<feature type="domain" description="Ketoreductase" evidence="10">
    <location>
        <begin position="7"/>
        <end position="200"/>
    </location>
</feature>
<proteinExistence type="inferred from homology"/>
<dbReference type="GO" id="GO:0042445">
    <property type="term" value="P:hormone metabolic process"/>
    <property type="evidence" value="ECO:0007669"/>
    <property type="project" value="UniProtKB-ARBA"/>
</dbReference>
<name>A0A170PE91_9CHLR</name>
<gene>
    <name evidence="11" type="ORF">CFX0092_A0576</name>
</gene>
<dbReference type="AlphaFoldDB" id="A0A170PE91"/>
<evidence type="ECO:0000256" key="7">
    <source>
        <dbReference type="ARBA" id="ARBA00023098"/>
    </source>
</evidence>
<dbReference type="InterPro" id="IPR036291">
    <property type="entry name" value="NAD(P)-bd_dom_sf"/>
</dbReference>
<evidence type="ECO:0000313" key="12">
    <source>
        <dbReference type="Proteomes" id="UP000215027"/>
    </source>
</evidence>
<dbReference type="EMBL" id="LN890655">
    <property type="protein sequence ID" value="CUS02443.1"/>
    <property type="molecule type" value="Genomic_DNA"/>
</dbReference>
<dbReference type="InterPro" id="IPR002347">
    <property type="entry name" value="SDR_fam"/>
</dbReference>
<accession>A0A170PE91</accession>
<evidence type="ECO:0000256" key="6">
    <source>
        <dbReference type="ARBA" id="ARBA00023002"/>
    </source>
</evidence>
<keyword evidence="8" id="KW-0472">Membrane</keyword>
<dbReference type="PANTHER" id="PTHR24322:SF736">
    <property type="entry name" value="RETINOL DEHYDROGENASE 10"/>
    <property type="match status" value="1"/>
</dbReference>
<evidence type="ECO:0000313" key="11">
    <source>
        <dbReference type="EMBL" id="CUS02443.1"/>
    </source>
</evidence>
<protein>
    <submittedName>
        <fullName evidence="11">Short-chain dehydrogenase/reductase SDR</fullName>
    </submittedName>
</protein>
<dbReference type="Gene3D" id="3.40.50.720">
    <property type="entry name" value="NAD(P)-binding Rossmann-like Domain"/>
    <property type="match status" value="1"/>
</dbReference>
<dbReference type="OrthoDB" id="9792003at2"/>
<sequence>MTKFADKNVLITGSASGIGRLMAQKIAARGAKVILWDINLAGLESLSDQIERWGYRAAVYQQCDMSDREEIRETAQRVLAEHGTVDVVINNAGVVSGKPLLELTDEAIQRTFDINTLSLYWTTRAFLPGMMARNAGHIVTIASAGGLIGVPRMTDYSASKSAAIGFDDALRVELKRMGYRGIRTTIVCPFYINTGMFKGVKTRFPFLLPILEPDDAANKIVHAIEKDKQRLIMPPFALITYPGRLLPLPLFDRLAEFVGINKSMDDFTGRGG</sequence>
<dbReference type="RefSeq" id="WP_095042064.1">
    <property type="nucleotide sequence ID" value="NZ_LN890655.1"/>
</dbReference>
<reference evidence="11" key="1">
    <citation type="submission" date="2016-01" db="EMBL/GenBank/DDBJ databases">
        <authorList>
            <person name="Mcilroy J.S."/>
            <person name="Karst M S."/>
            <person name="Albertsen M."/>
        </authorList>
    </citation>
    <scope>NUCLEOTIDE SEQUENCE</scope>
    <source>
        <strain evidence="11">Cfx-K</strain>
    </source>
</reference>
<keyword evidence="6" id="KW-0560">Oxidoreductase</keyword>
<dbReference type="GO" id="GO:0006720">
    <property type="term" value="P:isoprenoid metabolic process"/>
    <property type="evidence" value="ECO:0007669"/>
    <property type="project" value="UniProtKB-ARBA"/>
</dbReference>
<keyword evidence="4" id="KW-0521">NADP</keyword>
<dbReference type="SMART" id="SM00822">
    <property type="entry name" value="PKS_KR"/>
    <property type="match status" value="1"/>
</dbReference>
<dbReference type="SUPFAM" id="SSF51735">
    <property type="entry name" value="NAD(P)-binding Rossmann-fold domains"/>
    <property type="match status" value="1"/>
</dbReference>
<dbReference type="PRINTS" id="PR00081">
    <property type="entry name" value="GDHRDH"/>
</dbReference>
<dbReference type="GO" id="GO:0016616">
    <property type="term" value="F:oxidoreductase activity, acting on the CH-OH group of donors, NAD or NADP as acceptor"/>
    <property type="evidence" value="ECO:0007669"/>
    <property type="project" value="TreeGrafter"/>
</dbReference>
<evidence type="ECO:0000256" key="2">
    <source>
        <dbReference type="ARBA" id="ARBA00006484"/>
    </source>
</evidence>
<dbReference type="PRINTS" id="PR00080">
    <property type="entry name" value="SDRFAMILY"/>
</dbReference>
<comment type="subcellular location">
    <subcellularLocation>
        <location evidence="1">Membrane</location>
        <topology evidence="1">Multi-pass membrane protein</topology>
    </subcellularLocation>
</comment>
<dbReference type="Pfam" id="PF00106">
    <property type="entry name" value="adh_short"/>
    <property type="match status" value="1"/>
</dbReference>
<dbReference type="KEGG" id="pbf:CFX0092_A0576"/>
<dbReference type="GO" id="GO:0016020">
    <property type="term" value="C:membrane"/>
    <property type="evidence" value="ECO:0007669"/>
    <property type="project" value="UniProtKB-SubCell"/>
</dbReference>
<keyword evidence="3" id="KW-0812">Transmembrane</keyword>
<evidence type="ECO:0000259" key="10">
    <source>
        <dbReference type="SMART" id="SM00822"/>
    </source>
</evidence>
<dbReference type="FunFam" id="3.40.50.720:FF:000131">
    <property type="entry name" value="Short-chain dehydrogenase/reductase 3"/>
    <property type="match status" value="1"/>
</dbReference>
<dbReference type="PANTHER" id="PTHR24322">
    <property type="entry name" value="PKSB"/>
    <property type="match status" value="1"/>
</dbReference>
<dbReference type="InterPro" id="IPR057326">
    <property type="entry name" value="KR_dom"/>
</dbReference>
<evidence type="ECO:0000256" key="3">
    <source>
        <dbReference type="ARBA" id="ARBA00022692"/>
    </source>
</evidence>
<keyword evidence="12" id="KW-1185">Reference proteome</keyword>
<organism evidence="11 12">
    <name type="scientific">Candidatus Promineifilum breve</name>
    <dbReference type="NCBI Taxonomy" id="1806508"/>
    <lineage>
        <taxon>Bacteria</taxon>
        <taxon>Bacillati</taxon>
        <taxon>Chloroflexota</taxon>
        <taxon>Ardenticatenia</taxon>
        <taxon>Candidatus Promineifilales</taxon>
        <taxon>Candidatus Promineifilaceae</taxon>
        <taxon>Candidatus Promineifilum</taxon>
    </lineage>
</organism>
<keyword evidence="7" id="KW-0443">Lipid metabolism</keyword>
<evidence type="ECO:0000256" key="9">
    <source>
        <dbReference type="RuleBase" id="RU000363"/>
    </source>
</evidence>
<dbReference type="CDD" id="cd05339">
    <property type="entry name" value="17beta-HSDXI-like_SDR_c"/>
    <property type="match status" value="1"/>
</dbReference>
<dbReference type="Proteomes" id="UP000215027">
    <property type="component" value="Chromosome I"/>
</dbReference>
<evidence type="ECO:0000256" key="4">
    <source>
        <dbReference type="ARBA" id="ARBA00022857"/>
    </source>
</evidence>
<comment type="similarity">
    <text evidence="2 9">Belongs to the short-chain dehydrogenases/reductases (SDR) family.</text>
</comment>
<dbReference type="GO" id="GO:0006066">
    <property type="term" value="P:alcohol metabolic process"/>
    <property type="evidence" value="ECO:0007669"/>
    <property type="project" value="UniProtKB-ARBA"/>
</dbReference>
<evidence type="ECO:0000256" key="8">
    <source>
        <dbReference type="ARBA" id="ARBA00023136"/>
    </source>
</evidence>
<evidence type="ECO:0000256" key="1">
    <source>
        <dbReference type="ARBA" id="ARBA00004141"/>
    </source>
</evidence>
<evidence type="ECO:0000256" key="5">
    <source>
        <dbReference type="ARBA" id="ARBA00022989"/>
    </source>
</evidence>
<keyword evidence="5" id="KW-1133">Transmembrane helix</keyword>